<accession>A0AAN5CMQ5</accession>
<dbReference type="PANTHER" id="PTHR23020">
    <property type="entry name" value="UNCHARACTERIZED NUCLEAR HORMONE RECEPTOR-RELATED"/>
    <property type="match status" value="1"/>
</dbReference>
<dbReference type="SUPFAM" id="SSF56112">
    <property type="entry name" value="Protein kinase-like (PK-like)"/>
    <property type="match status" value="1"/>
</dbReference>
<dbReference type="InterPro" id="IPR011009">
    <property type="entry name" value="Kinase-like_dom_sf"/>
</dbReference>
<dbReference type="PANTHER" id="PTHR23020:SF8">
    <property type="entry name" value="CHK KINASE-LIKE DOMAIN-CONTAINING PROTEIN"/>
    <property type="match status" value="1"/>
</dbReference>
<feature type="non-terminal residue" evidence="2">
    <location>
        <position position="430"/>
    </location>
</feature>
<dbReference type="InterPro" id="IPR052961">
    <property type="entry name" value="Oxido-Kinase-like_Enzymes"/>
</dbReference>
<dbReference type="EMBL" id="BTRK01000004">
    <property type="protein sequence ID" value="GMR47283.1"/>
    <property type="molecule type" value="Genomic_DNA"/>
</dbReference>
<comment type="caution">
    <text evidence="2">The sequence shown here is derived from an EMBL/GenBank/DDBJ whole genome shotgun (WGS) entry which is preliminary data.</text>
</comment>
<sequence length="430" mass="49014">RKMSLQSAASGILETHVTWEDVEKRLQKELKTSATLGKNKSVVHIGEGNGFLSRIGLVTCDWEGANEGEKLPEKFALKMASCMAAKKMEEQTPDHMRMDEETTQKMWTFFEIFLRETHNAEVKAYEFLKKFADQVAVPHCFYTVPFSEENKLTGCLALEYLDNTRISHIHQTLSVAQVTAIAREIGKMQALSVLHGVEKEEWLSERDVYTGFWRNFTVDVFTQMLAPVRDMDASMVESVDAVIALIPEYFGSNLAITLHKQYGVRPVLVNGDLWSANVLVDTETEEIRALIDWQLVHHGTGVEDLLRIAFSGMTSIDRRAHMDELLDVMYDTMEETLQGAPAPYTREQMRDLYELVLPHAGYFFAPVALPLFLAVTAAPDLSEEEKEKRKAVVMDKIRGICEDIVIFHKNNESKRKFTWKAPEFLPKEDK</sequence>
<dbReference type="SMART" id="SM00587">
    <property type="entry name" value="CHK"/>
    <property type="match status" value="1"/>
</dbReference>
<gene>
    <name evidence="2" type="ORF">PMAYCL1PPCAC_17478</name>
</gene>
<dbReference type="Pfam" id="PF07914">
    <property type="entry name" value="DUF1679"/>
    <property type="match status" value="1"/>
</dbReference>
<name>A0AAN5CMQ5_9BILA</name>
<evidence type="ECO:0000313" key="2">
    <source>
        <dbReference type="EMBL" id="GMR47283.1"/>
    </source>
</evidence>
<feature type="non-terminal residue" evidence="2">
    <location>
        <position position="1"/>
    </location>
</feature>
<proteinExistence type="predicted"/>
<keyword evidence="3" id="KW-1185">Reference proteome</keyword>
<organism evidence="2 3">
    <name type="scientific">Pristionchus mayeri</name>
    <dbReference type="NCBI Taxonomy" id="1317129"/>
    <lineage>
        <taxon>Eukaryota</taxon>
        <taxon>Metazoa</taxon>
        <taxon>Ecdysozoa</taxon>
        <taxon>Nematoda</taxon>
        <taxon>Chromadorea</taxon>
        <taxon>Rhabditida</taxon>
        <taxon>Rhabditina</taxon>
        <taxon>Diplogasteromorpha</taxon>
        <taxon>Diplogasteroidea</taxon>
        <taxon>Neodiplogasteridae</taxon>
        <taxon>Pristionchus</taxon>
    </lineage>
</organism>
<dbReference type="InterPro" id="IPR012877">
    <property type="entry name" value="Dhs-27"/>
</dbReference>
<reference evidence="3" key="1">
    <citation type="submission" date="2022-10" db="EMBL/GenBank/DDBJ databases">
        <title>Genome assembly of Pristionchus species.</title>
        <authorList>
            <person name="Yoshida K."/>
            <person name="Sommer R.J."/>
        </authorList>
    </citation>
    <scope>NUCLEOTIDE SEQUENCE [LARGE SCALE GENOMIC DNA]</scope>
    <source>
        <strain evidence="3">RS5460</strain>
    </source>
</reference>
<protein>
    <recommendedName>
        <fullName evidence="1">CHK kinase-like domain-containing protein</fullName>
    </recommendedName>
</protein>
<dbReference type="Gene3D" id="3.90.1200.10">
    <property type="match status" value="1"/>
</dbReference>
<evidence type="ECO:0000259" key="1">
    <source>
        <dbReference type="SMART" id="SM00587"/>
    </source>
</evidence>
<dbReference type="InterPro" id="IPR015897">
    <property type="entry name" value="CHK_kinase-like"/>
</dbReference>
<feature type="domain" description="CHK kinase-like" evidence="1">
    <location>
        <begin position="156"/>
        <end position="339"/>
    </location>
</feature>
<evidence type="ECO:0000313" key="3">
    <source>
        <dbReference type="Proteomes" id="UP001328107"/>
    </source>
</evidence>
<dbReference type="Proteomes" id="UP001328107">
    <property type="component" value="Unassembled WGS sequence"/>
</dbReference>
<dbReference type="AlphaFoldDB" id="A0AAN5CMQ5"/>